<name>U3BCD6_VIBPR</name>
<dbReference type="STRING" id="1219065.VPR01S_08_00170"/>
<protein>
    <recommendedName>
        <fullName evidence="3">Hydrolase</fullName>
    </recommendedName>
</protein>
<gene>
    <name evidence="1" type="ORF">VPR01S_08_00170</name>
</gene>
<proteinExistence type="predicted"/>
<dbReference type="AlphaFoldDB" id="U3BCD6"/>
<dbReference type="RefSeq" id="WP_021705406.1">
    <property type="nucleotide sequence ID" value="NZ_BATJ01000008.1"/>
</dbReference>
<evidence type="ECO:0000313" key="2">
    <source>
        <dbReference type="Proteomes" id="UP000016570"/>
    </source>
</evidence>
<comment type="caution">
    <text evidence="1">The sequence shown here is derived from an EMBL/GenBank/DDBJ whole genome shotgun (WGS) entry which is preliminary data.</text>
</comment>
<dbReference type="eggNOG" id="COG1011">
    <property type="taxonomic scope" value="Bacteria"/>
</dbReference>
<dbReference type="Gene3D" id="3.40.50.1000">
    <property type="entry name" value="HAD superfamily/HAD-like"/>
    <property type="match status" value="1"/>
</dbReference>
<reference evidence="1 2" key="1">
    <citation type="submission" date="2013-09" db="EMBL/GenBank/DDBJ databases">
        <title>Whole genome shotgun sequence of Vibrio proteolyticus NBRC 13287.</title>
        <authorList>
            <person name="Isaki S."/>
            <person name="Hosoyama A."/>
            <person name="Numata M."/>
            <person name="Hashimoto M."/>
            <person name="Hosoyama Y."/>
            <person name="Tsuchikane K."/>
            <person name="Noguchi M."/>
            <person name="Hirakata S."/>
            <person name="Ichikawa N."/>
            <person name="Ohji S."/>
            <person name="Yamazoe A."/>
            <person name="Fujita N."/>
        </authorList>
    </citation>
    <scope>NUCLEOTIDE SEQUENCE [LARGE SCALE GENOMIC DNA]</scope>
    <source>
        <strain evidence="1 2">NBRC 13287</strain>
    </source>
</reference>
<dbReference type="Pfam" id="PF00702">
    <property type="entry name" value="Hydrolase"/>
    <property type="match status" value="1"/>
</dbReference>
<dbReference type="Proteomes" id="UP000016570">
    <property type="component" value="Unassembled WGS sequence"/>
</dbReference>
<dbReference type="PANTHER" id="PTHR47478">
    <property type="match status" value="1"/>
</dbReference>
<evidence type="ECO:0008006" key="3">
    <source>
        <dbReference type="Google" id="ProtNLM"/>
    </source>
</evidence>
<accession>U3BCD6</accession>
<dbReference type="EMBL" id="BATJ01000008">
    <property type="protein sequence ID" value="GAD67434.1"/>
    <property type="molecule type" value="Genomic_DNA"/>
</dbReference>
<dbReference type="PANTHER" id="PTHR47478:SF1">
    <property type="entry name" value="PYRIMIDINE 5'-NUCLEOTIDASE YJJG"/>
    <property type="match status" value="1"/>
</dbReference>
<organism evidence="1 2">
    <name type="scientific">Vibrio proteolyticus NBRC 13287</name>
    <dbReference type="NCBI Taxonomy" id="1219065"/>
    <lineage>
        <taxon>Bacteria</taxon>
        <taxon>Pseudomonadati</taxon>
        <taxon>Pseudomonadota</taxon>
        <taxon>Gammaproteobacteria</taxon>
        <taxon>Vibrionales</taxon>
        <taxon>Vibrionaceae</taxon>
        <taxon>Vibrio</taxon>
    </lineage>
</organism>
<sequence length="157" mass="17343">MSKVYLSDWGDTLMIDFSDQTGKMCDWENIQAVNGARQTLEALSKQHQIYVAINAADSTESDIKLAFEQVGLSPFISGYFCKANLGIDKGAPEFFNRIIDTLNVEPKSVVMVGDSYDKDIDPAVTAGIQAIWFNPMGKVAQGSHEVKEIRKLSELCT</sequence>
<dbReference type="InterPro" id="IPR052550">
    <property type="entry name" value="Pyrimidine_5'-ntase_YjjG"/>
</dbReference>
<dbReference type="SUPFAM" id="SSF56784">
    <property type="entry name" value="HAD-like"/>
    <property type="match status" value="1"/>
</dbReference>
<keyword evidence="2" id="KW-1185">Reference proteome</keyword>
<evidence type="ECO:0000313" key="1">
    <source>
        <dbReference type="EMBL" id="GAD67434.1"/>
    </source>
</evidence>
<dbReference type="InterPro" id="IPR023214">
    <property type="entry name" value="HAD_sf"/>
</dbReference>
<dbReference type="InterPro" id="IPR036412">
    <property type="entry name" value="HAD-like_sf"/>
</dbReference>